<sequence length="180" mass="20302">MLSNLIVFILLMSPLWPIGENPIVGDPFLIVNKKINELAYINEGQIQKIYKIATGKEDDLTPVGKFTVTVKAVNPYYRKKDIPGGAKENPLGTRWIGFDAENTDGRTYGVHGNNNPDSIGRYITQGCIRLYNEEVEELFTHIPIGTQIVIVSSDLTFKKLGQEYGAIPRDYPHDLKYFLQ</sequence>
<feature type="domain" description="L,D-TPase catalytic" evidence="10">
    <location>
        <begin position="27"/>
        <end position="151"/>
    </location>
</feature>
<accession>A0A072NI39</accession>
<evidence type="ECO:0000256" key="6">
    <source>
        <dbReference type="ARBA" id="ARBA00022984"/>
    </source>
</evidence>
<dbReference type="PANTHER" id="PTHR30582">
    <property type="entry name" value="L,D-TRANSPEPTIDASE"/>
    <property type="match status" value="1"/>
</dbReference>
<dbReference type="Gene3D" id="2.40.440.10">
    <property type="entry name" value="L,D-transpeptidase catalytic domain-like"/>
    <property type="match status" value="1"/>
</dbReference>
<keyword evidence="7 9" id="KW-0961">Cell wall biogenesis/degradation</keyword>
<dbReference type="FunFam" id="2.40.440.10:FF:000003">
    <property type="entry name" value="L,D-transpeptidase YciB"/>
    <property type="match status" value="1"/>
</dbReference>
<dbReference type="AlphaFoldDB" id="A0A072NI39"/>
<dbReference type="SUPFAM" id="SSF141523">
    <property type="entry name" value="L,D-transpeptidase catalytic domain-like"/>
    <property type="match status" value="1"/>
</dbReference>
<dbReference type="PROSITE" id="PS52029">
    <property type="entry name" value="LD_TPASE"/>
    <property type="match status" value="1"/>
</dbReference>
<dbReference type="OrthoDB" id="9787225at2"/>
<keyword evidence="5 9" id="KW-0133">Cell shape</keyword>
<evidence type="ECO:0000256" key="8">
    <source>
        <dbReference type="ARBA" id="ARBA00060592"/>
    </source>
</evidence>
<evidence type="ECO:0000256" key="5">
    <source>
        <dbReference type="ARBA" id="ARBA00022960"/>
    </source>
</evidence>
<dbReference type="Proteomes" id="UP000027936">
    <property type="component" value="Unassembled WGS sequence"/>
</dbReference>
<protein>
    <recommendedName>
        <fullName evidence="10">L,D-TPase catalytic domain-containing protein</fullName>
    </recommendedName>
</protein>
<reference evidence="11 12" key="1">
    <citation type="submission" date="2014-04" db="EMBL/GenBank/DDBJ databases">
        <title>Draft genome sequence of Bacillus azotoformans MEV2011, a (co-) denitrifying strain unable to grow in the presence of oxygen.</title>
        <authorList>
            <person name="Nielsen M."/>
            <person name="Schreiber L."/>
            <person name="Finster K."/>
            <person name="Schramm A."/>
        </authorList>
    </citation>
    <scope>NUCLEOTIDE SEQUENCE [LARGE SCALE GENOMIC DNA]</scope>
    <source>
        <strain evidence="11 12">MEV2011</strain>
    </source>
</reference>
<dbReference type="GO" id="GO:0008360">
    <property type="term" value="P:regulation of cell shape"/>
    <property type="evidence" value="ECO:0007669"/>
    <property type="project" value="UniProtKB-UniRule"/>
</dbReference>
<comment type="pathway">
    <text evidence="8">Glycan biosynthesis.</text>
</comment>
<evidence type="ECO:0000256" key="4">
    <source>
        <dbReference type="ARBA" id="ARBA00022801"/>
    </source>
</evidence>
<name>A0A072NI39_SCHAZ</name>
<dbReference type="CDD" id="cd16913">
    <property type="entry name" value="YkuD_like"/>
    <property type="match status" value="1"/>
</dbReference>
<evidence type="ECO:0000256" key="9">
    <source>
        <dbReference type="PROSITE-ProRule" id="PRU01373"/>
    </source>
</evidence>
<feature type="active site" description="Proton donor/acceptor" evidence="9">
    <location>
        <position position="111"/>
    </location>
</feature>
<evidence type="ECO:0000256" key="1">
    <source>
        <dbReference type="ARBA" id="ARBA00004752"/>
    </source>
</evidence>
<evidence type="ECO:0000313" key="11">
    <source>
        <dbReference type="EMBL" id="KEF37374.1"/>
    </source>
</evidence>
<dbReference type="EMBL" id="JJRY01000015">
    <property type="protein sequence ID" value="KEF37374.1"/>
    <property type="molecule type" value="Genomic_DNA"/>
</dbReference>
<evidence type="ECO:0000259" key="10">
    <source>
        <dbReference type="PROSITE" id="PS52029"/>
    </source>
</evidence>
<proteinExistence type="inferred from homology"/>
<evidence type="ECO:0000313" key="12">
    <source>
        <dbReference type="Proteomes" id="UP000027936"/>
    </source>
</evidence>
<comment type="pathway">
    <text evidence="1 9">Cell wall biogenesis; peptidoglycan biosynthesis.</text>
</comment>
<dbReference type="GO" id="GO:0018104">
    <property type="term" value="P:peptidoglycan-protein cross-linking"/>
    <property type="evidence" value="ECO:0007669"/>
    <property type="project" value="TreeGrafter"/>
</dbReference>
<dbReference type="RefSeq" id="WP_035196970.1">
    <property type="nucleotide sequence ID" value="NZ_JJRY01000015.1"/>
</dbReference>
<dbReference type="UniPathway" id="UPA00219"/>
<dbReference type="PATRIC" id="fig|1348973.3.peg.3288"/>
<dbReference type="InterPro" id="IPR005490">
    <property type="entry name" value="LD_TPept_cat_dom"/>
</dbReference>
<keyword evidence="3" id="KW-0808">Transferase</keyword>
<dbReference type="GO" id="GO:0071555">
    <property type="term" value="P:cell wall organization"/>
    <property type="evidence" value="ECO:0007669"/>
    <property type="project" value="UniProtKB-UniRule"/>
</dbReference>
<organism evidence="11 12">
    <name type="scientific">Schinkia azotoformans MEV2011</name>
    <dbReference type="NCBI Taxonomy" id="1348973"/>
    <lineage>
        <taxon>Bacteria</taxon>
        <taxon>Bacillati</taxon>
        <taxon>Bacillota</taxon>
        <taxon>Bacilli</taxon>
        <taxon>Bacillales</taxon>
        <taxon>Bacillaceae</taxon>
        <taxon>Calidifontibacillus/Schinkia group</taxon>
        <taxon>Schinkia</taxon>
    </lineage>
</organism>
<dbReference type="GO" id="GO:0005576">
    <property type="term" value="C:extracellular region"/>
    <property type="evidence" value="ECO:0007669"/>
    <property type="project" value="TreeGrafter"/>
</dbReference>
<keyword evidence="6 9" id="KW-0573">Peptidoglycan synthesis</keyword>
<comment type="caution">
    <text evidence="11">The sequence shown here is derived from an EMBL/GenBank/DDBJ whole genome shotgun (WGS) entry which is preliminary data.</text>
</comment>
<dbReference type="InterPro" id="IPR050979">
    <property type="entry name" value="LD-transpeptidase"/>
</dbReference>
<evidence type="ECO:0000256" key="2">
    <source>
        <dbReference type="ARBA" id="ARBA00005992"/>
    </source>
</evidence>
<dbReference type="PANTHER" id="PTHR30582:SF4">
    <property type="entry name" value="L,D-TRANSPEPTIDASE YQJB-RELATED"/>
    <property type="match status" value="1"/>
</dbReference>
<dbReference type="InterPro" id="IPR038063">
    <property type="entry name" value="Transpep_catalytic_dom"/>
</dbReference>
<dbReference type="GO" id="GO:0016740">
    <property type="term" value="F:transferase activity"/>
    <property type="evidence" value="ECO:0007669"/>
    <property type="project" value="UniProtKB-KW"/>
</dbReference>
<comment type="similarity">
    <text evidence="2">Belongs to the YkuD family.</text>
</comment>
<dbReference type="Pfam" id="PF03734">
    <property type="entry name" value="YkuD"/>
    <property type="match status" value="1"/>
</dbReference>
<dbReference type="GO" id="GO:0071972">
    <property type="term" value="F:peptidoglycan L,D-transpeptidase activity"/>
    <property type="evidence" value="ECO:0007669"/>
    <property type="project" value="TreeGrafter"/>
</dbReference>
<evidence type="ECO:0000256" key="3">
    <source>
        <dbReference type="ARBA" id="ARBA00022679"/>
    </source>
</evidence>
<gene>
    <name evidence="11" type="ORF">M670_03411</name>
</gene>
<feature type="active site" description="Nucleophile" evidence="9">
    <location>
        <position position="127"/>
    </location>
</feature>
<keyword evidence="4" id="KW-0378">Hydrolase</keyword>
<evidence type="ECO:0000256" key="7">
    <source>
        <dbReference type="ARBA" id="ARBA00023316"/>
    </source>
</evidence>